<feature type="transmembrane region" description="Helical" evidence="15">
    <location>
        <begin position="436"/>
        <end position="456"/>
    </location>
</feature>
<keyword evidence="6" id="KW-0138">CF(0)</keyword>
<dbReference type="InterPro" id="IPR009455">
    <property type="entry name" value="YMF19"/>
</dbReference>
<dbReference type="PANTHER" id="PTHR11410:SF0">
    <property type="entry name" value="ATP SYNTHASE SUBUNIT A"/>
    <property type="match status" value="1"/>
</dbReference>
<feature type="region of interest" description="Disordered" evidence="14">
    <location>
        <begin position="1"/>
        <end position="56"/>
    </location>
</feature>
<reference evidence="17 18" key="1">
    <citation type="journal article" date="2018" name="Science">
        <title>The opium poppy genome and morphinan production.</title>
        <authorList>
            <person name="Guo L."/>
            <person name="Winzer T."/>
            <person name="Yang X."/>
            <person name="Li Y."/>
            <person name="Ning Z."/>
            <person name="He Z."/>
            <person name="Teodor R."/>
            <person name="Lu Y."/>
            <person name="Bowser T.A."/>
            <person name="Graham I.A."/>
            <person name="Ye K."/>
        </authorList>
    </citation>
    <scope>NUCLEOTIDE SEQUENCE [LARGE SCALE GENOMIC DNA]</scope>
    <source>
        <strain evidence="18">cv. HN1</strain>
        <tissue evidence="17">Leaves</tissue>
    </source>
</reference>
<dbReference type="GO" id="GO:0045259">
    <property type="term" value="C:proton-transporting ATP synthase complex"/>
    <property type="evidence" value="ECO:0007669"/>
    <property type="project" value="UniProtKB-KW"/>
</dbReference>
<dbReference type="InterPro" id="IPR035908">
    <property type="entry name" value="F0_ATP_A_sf"/>
</dbReference>
<dbReference type="PANTHER" id="PTHR11410">
    <property type="entry name" value="ATP SYNTHASE SUBUNIT A"/>
    <property type="match status" value="1"/>
</dbReference>
<keyword evidence="12" id="KW-0066">ATP synthesis</keyword>
<dbReference type="Pfam" id="PF06449">
    <property type="entry name" value="YMF19_C"/>
    <property type="match status" value="1"/>
</dbReference>
<keyword evidence="11 15" id="KW-0472">Membrane</keyword>
<feature type="domain" description="ATP synthase YMF19 uncharacterised C-terminal" evidence="16">
    <location>
        <begin position="115"/>
        <end position="164"/>
    </location>
</feature>
<evidence type="ECO:0000256" key="3">
    <source>
        <dbReference type="ARBA" id="ARBA00006810"/>
    </source>
</evidence>
<evidence type="ECO:0000256" key="15">
    <source>
        <dbReference type="SAM" id="Phobius"/>
    </source>
</evidence>
<dbReference type="EMBL" id="CM010725">
    <property type="protein sequence ID" value="RZC83259.1"/>
    <property type="molecule type" value="Genomic_DNA"/>
</dbReference>
<dbReference type="Pfam" id="PF00119">
    <property type="entry name" value="ATP-synt_A"/>
    <property type="match status" value="1"/>
</dbReference>
<comment type="similarity">
    <text evidence="3">Belongs to the ATPase A chain family.</text>
</comment>
<evidence type="ECO:0000256" key="4">
    <source>
        <dbReference type="ARBA" id="ARBA00011648"/>
    </source>
</evidence>
<sequence>MESRLDKSNRQKPSKKRKEISEAPYTMQRQKVRSTRGGVAGNSIEEERSDGRESNVNKGISRILKLRNELLSQRGTKIRSKASNGESISSKGFSTGLSYMYSSLSEVSQWCHSVDLMGKGRKMTLISCFGEISGSRGMERNIFYFLSKSSSSTSVNPVWGMPCKKDIMLIHVLHGQGSIIGHAQPSTYGNLLTVLFHKAGRGDLSTRASCERLLTRLEQKVLIPKSPSQFRRCSEEGSGKDLQQDLHLVNPLLDPPTEAGTEPMTLYDTTANKLRSSIIAQLYEHFRDLATFGYSSQVFHQLLDFLKSINGIEEMMADYVHQEMTRSSPLEQFAIIPLIPMKIGNLYFSFTNPSLSMLLTLSLVLLLVHFVTKNGGGNLVPNAWQFLVEQIYDFVLNLGMIPYSFTVTSHFLVTLGLSFSIFIGITIVGFQRNGLHFLSFLLPAGVPLALAPFLACEKKRVFFSYRCQLQACEKKKVFFFETPTDVGSGSIPTSISNNSEDVCLGGIIQSLFYDKSESMALLH</sequence>
<keyword evidence="5" id="KW-0813">Transport</keyword>
<dbReference type="InterPro" id="IPR045083">
    <property type="entry name" value="ATP_synth_F0_asu_bact/mt"/>
</dbReference>
<keyword evidence="18" id="KW-1185">Reference proteome</keyword>
<evidence type="ECO:0000313" key="18">
    <source>
        <dbReference type="Proteomes" id="UP000316621"/>
    </source>
</evidence>
<evidence type="ECO:0000256" key="10">
    <source>
        <dbReference type="ARBA" id="ARBA00023065"/>
    </source>
</evidence>
<dbReference type="SUPFAM" id="SSF81336">
    <property type="entry name" value="F1F0 ATP synthase subunit A"/>
    <property type="match status" value="1"/>
</dbReference>
<dbReference type="STRING" id="3469.A0A4Y7LGB2"/>
<dbReference type="GO" id="GO:0046933">
    <property type="term" value="F:proton-transporting ATP synthase activity, rotational mechanism"/>
    <property type="evidence" value="ECO:0007669"/>
    <property type="project" value="TreeGrafter"/>
</dbReference>
<evidence type="ECO:0000256" key="9">
    <source>
        <dbReference type="ARBA" id="ARBA00022989"/>
    </source>
</evidence>
<keyword evidence="8" id="KW-0375">Hydrogen ion transport</keyword>
<evidence type="ECO:0000256" key="11">
    <source>
        <dbReference type="ARBA" id="ARBA00023136"/>
    </source>
</evidence>
<dbReference type="AlphaFoldDB" id="A0A4Y7LGB2"/>
<keyword evidence="10" id="KW-0406">Ion transport</keyword>
<feature type="transmembrane region" description="Helical" evidence="15">
    <location>
        <begin position="410"/>
        <end position="430"/>
    </location>
</feature>
<dbReference type="GO" id="GO:0005739">
    <property type="term" value="C:mitochondrion"/>
    <property type="evidence" value="ECO:0007669"/>
    <property type="project" value="InterPro"/>
</dbReference>
<dbReference type="InterPro" id="IPR000568">
    <property type="entry name" value="ATP_synth_F0_asu"/>
</dbReference>
<proteinExistence type="inferred from homology"/>
<evidence type="ECO:0000256" key="2">
    <source>
        <dbReference type="ARBA" id="ARBA00004141"/>
    </source>
</evidence>
<feature type="transmembrane region" description="Helical" evidence="15">
    <location>
        <begin position="346"/>
        <end position="371"/>
    </location>
</feature>
<gene>
    <name evidence="17" type="ORF">C5167_046039</name>
</gene>
<keyword evidence="9 15" id="KW-1133">Transmembrane helix</keyword>
<dbReference type="Gene3D" id="1.20.120.220">
    <property type="entry name" value="ATP synthase, F0 complex, subunit A"/>
    <property type="match status" value="1"/>
</dbReference>
<evidence type="ECO:0000256" key="6">
    <source>
        <dbReference type="ARBA" id="ARBA00022547"/>
    </source>
</evidence>
<accession>A0A4Y7LGB2</accession>
<dbReference type="Gramene" id="RZC83259">
    <property type="protein sequence ID" value="RZC83259"/>
    <property type="gene ID" value="C5167_046039"/>
</dbReference>
<comment type="function">
    <text evidence="1">Mitochondrial membrane ATP synthase (F(1)F(0) ATP synthase or Complex V) produces ATP from ADP in the presence of a proton gradient across the membrane which is generated by electron transport complexes of the respiratory chain. F-type ATPases consist of two structural domains, F(1) - containing the extramembraneous catalytic core and F(0) - containing the membrane proton channel, linked together by a central stalk and a peripheral stalk. During catalysis, ATP synthesis in the catalytic domain of F(1) is coupled via a rotary mechanism of the central stalk subunits to proton translocation. Key component of the proton channel; it may play a direct role in the translocation of protons across the membrane.</text>
</comment>
<evidence type="ECO:0000256" key="1">
    <source>
        <dbReference type="ARBA" id="ARBA00002070"/>
    </source>
</evidence>
<keyword evidence="7 15" id="KW-0812">Transmembrane</keyword>
<evidence type="ECO:0000256" key="13">
    <source>
        <dbReference type="ARBA" id="ARBA00032954"/>
    </source>
</evidence>
<feature type="compositionally biased region" description="Basic and acidic residues" evidence="14">
    <location>
        <begin position="45"/>
        <end position="55"/>
    </location>
</feature>
<evidence type="ECO:0000256" key="8">
    <source>
        <dbReference type="ARBA" id="ARBA00022781"/>
    </source>
</evidence>
<comment type="subunit">
    <text evidence="4">F-type ATPases have 2 components, CF(1) - the catalytic core - and CF(0) - the membrane proton channel. CF(1) has five subunits: alpha(3), beta(3), gamma(1), delta(1), epsilon(1). CF(0) has three main subunits: a, b and c.</text>
</comment>
<evidence type="ECO:0000259" key="16">
    <source>
        <dbReference type="Pfam" id="PF06449"/>
    </source>
</evidence>
<name>A0A4Y7LGB2_PAPSO</name>
<evidence type="ECO:0000256" key="7">
    <source>
        <dbReference type="ARBA" id="ARBA00022692"/>
    </source>
</evidence>
<protein>
    <recommendedName>
        <fullName evidence="13">F-ATPase protein 6</fullName>
    </recommendedName>
</protein>
<evidence type="ECO:0000256" key="14">
    <source>
        <dbReference type="SAM" id="MobiDB-lite"/>
    </source>
</evidence>
<dbReference type="CDD" id="cd00310">
    <property type="entry name" value="ATP-synt_Fo_a_6"/>
    <property type="match status" value="1"/>
</dbReference>
<comment type="subcellular location">
    <subcellularLocation>
        <location evidence="2">Membrane</location>
        <topology evidence="2">Multi-pass membrane protein</topology>
    </subcellularLocation>
</comment>
<evidence type="ECO:0000256" key="12">
    <source>
        <dbReference type="ARBA" id="ARBA00023310"/>
    </source>
</evidence>
<evidence type="ECO:0000313" key="17">
    <source>
        <dbReference type="EMBL" id="RZC83259.1"/>
    </source>
</evidence>
<evidence type="ECO:0000256" key="5">
    <source>
        <dbReference type="ARBA" id="ARBA00022448"/>
    </source>
</evidence>
<dbReference type="Proteomes" id="UP000316621">
    <property type="component" value="Chromosome 11"/>
</dbReference>
<organism evidence="17 18">
    <name type="scientific">Papaver somniferum</name>
    <name type="common">Opium poppy</name>
    <dbReference type="NCBI Taxonomy" id="3469"/>
    <lineage>
        <taxon>Eukaryota</taxon>
        <taxon>Viridiplantae</taxon>
        <taxon>Streptophyta</taxon>
        <taxon>Embryophyta</taxon>
        <taxon>Tracheophyta</taxon>
        <taxon>Spermatophyta</taxon>
        <taxon>Magnoliopsida</taxon>
        <taxon>Ranunculales</taxon>
        <taxon>Papaveraceae</taxon>
        <taxon>Papaveroideae</taxon>
        <taxon>Papaver</taxon>
    </lineage>
</organism>